<protein>
    <submittedName>
        <fullName evidence="2">IstB-like ATP binding family protein</fullName>
    </submittedName>
</protein>
<keyword evidence="3" id="KW-1185">Reference proteome</keyword>
<reference evidence="2 3" key="1">
    <citation type="submission" date="2014-04" db="EMBL/GenBank/DDBJ databases">
        <authorList>
            <person name="Bishop-Lilly K.A."/>
            <person name="Broomall S.M."/>
            <person name="Chain P.S."/>
            <person name="Chertkov O."/>
            <person name="Coyne S.R."/>
            <person name="Daligault H.E."/>
            <person name="Davenport K.W."/>
            <person name="Erkkila T."/>
            <person name="Frey K.G."/>
            <person name="Gibbons H.S."/>
            <person name="Gu W."/>
            <person name="Jaissle J."/>
            <person name="Johnson S.L."/>
            <person name="Koroleva G.I."/>
            <person name="Ladner J.T."/>
            <person name="Lo C.-C."/>
            <person name="Minogue T.D."/>
            <person name="Munk C."/>
            <person name="Palacios G.F."/>
            <person name="Redden C.L."/>
            <person name="Rosenzweig C.N."/>
            <person name="Scholz M.B."/>
            <person name="Teshima H."/>
            <person name="Xu Y."/>
        </authorList>
    </citation>
    <scope>NUCLEOTIDE SEQUENCE [LARGE SCALE GENOMIC DNA]</scope>
    <source>
        <strain evidence="2 3">8244</strain>
    </source>
</reference>
<dbReference type="InterPro" id="IPR027417">
    <property type="entry name" value="P-loop_NTPase"/>
</dbReference>
<dbReference type="InterPro" id="IPR003593">
    <property type="entry name" value="AAA+_ATPase"/>
</dbReference>
<dbReference type="GO" id="GO:0006260">
    <property type="term" value="P:DNA replication"/>
    <property type="evidence" value="ECO:0007669"/>
    <property type="project" value="TreeGrafter"/>
</dbReference>
<dbReference type="SUPFAM" id="SSF52540">
    <property type="entry name" value="P-loop containing nucleoside triphosphate hydrolases"/>
    <property type="match status" value="1"/>
</dbReference>
<dbReference type="AlphaFoldDB" id="A0A090ZJK2"/>
<evidence type="ECO:0000313" key="3">
    <source>
        <dbReference type="Proteomes" id="UP000029278"/>
    </source>
</evidence>
<evidence type="ECO:0000259" key="1">
    <source>
        <dbReference type="SMART" id="SM00382"/>
    </source>
</evidence>
<name>A0A090ZJK2_PAEMA</name>
<dbReference type="GO" id="GO:0005524">
    <property type="term" value="F:ATP binding"/>
    <property type="evidence" value="ECO:0007669"/>
    <property type="project" value="InterPro"/>
</dbReference>
<dbReference type="Proteomes" id="UP000029278">
    <property type="component" value="Unassembled WGS sequence"/>
</dbReference>
<dbReference type="Pfam" id="PF01695">
    <property type="entry name" value="IstB_IS21"/>
    <property type="match status" value="1"/>
</dbReference>
<comment type="caution">
    <text evidence="2">The sequence shown here is derived from an EMBL/GenBank/DDBJ whole genome shotgun (WGS) entry which is preliminary data.</text>
</comment>
<evidence type="ECO:0000313" key="2">
    <source>
        <dbReference type="EMBL" id="KFN10558.1"/>
    </source>
</evidence>
<dbReference type="Gene3D" id="3.40.50.300">
    <property type="entry name" value="P-loop containing nucleotide triphosphate hydrolases"/>
    <property type="match status" value="1"/>
</dbReference>
<dbReference type="GeneID" id="77011732"/>
<dbReference type="SMART" id="SM00382">
    <property type="entry name" value="AAA"/>
    <property type="match status" value="1"/>
</dbReference>
<dbReference type="PATRIC" id="fig|44252.3.peg.1443"/>
<dbReference type="CDD" id="cd00009">
    <property type="entry name" value="AAA"/>
    <property type="match status" value="1"/>
</dbReference>
<dbReference type="PANTHER" id="PTHR30050">
    <property type="entry name" value="CHROMOSOMAL REPLICATION INITIATOR PROTEIN DNAA"/>
    <property type="match status" value="1"/>
</dbReference>
<proteinExistence type="predicted"/>
<accession>A0A090ZJK2</accession>
<dbReference type="InterPro" id="IPR009928">
    <property type="entry name" value="DnaI_N"/>
</dbReference>
<sequence length="317" mass="36613">MESLGELLSQMKSSQLRQRSEELAARLMNDPLVWELRSSHPELEQQQLMRGMAKLYQYVNDRRHCENCPGLANCPNDFPGHYTKLAVEQLGGKPELVDLQVPCGKQLQYERELSVKKRIHSFYVDERALEEGYSEVEIMSKDSLRAPAVAQVFRYINEIREQGLKPRGLYLEGHFGTGKTFLMCYLLHELAKEGYSGAIVYMPEFVEELKSMLQDSDKLRETVEMMKQVDLLIFDDIGAENLNPWVRDHVLGSILNYRMNRKPTFYTSNYSLNALEKHLSFTSKDGEEAHKGQRLMDRIAPFVEVVQVRGTNKRGRS</sequence>
<dbReference type="PANTHER" id="PTHR30050:SF8">
    <property type="entry name" value="PRIMOSOMAL PROTEIN DNAI"/>
    <property type="match status" value="1"/>
</dbReference>
<dbReference type="STRING" id="44252.DJ90_985"/>
<feature type="domain" description="AAA+ ATPase" evidence="1">
    <location>
        <begin position="165"/>
        <end position="311"/>
    </location>
</feature>
<gene>
    <name evidence="2" type="ORF">DJ90_985</name>
</gene>
<dbReference type="EMBL" id="JMQA01000018">
    <property type="protein sequence ID" value="KFN10558.1"/>
    <property type="molecule type" value="Genomic_DNA"/>
</dbReference>
<dbReference type="NCBIfam" id="NF006505">
    <property type="entry name" value="PRK08939.1"/>
    <property type="match status" value="1"/>
</dbReference>
<dbReference type="RefSeq" id="WP_036620126.1">
    <property type="nucleotide sequence ID" value="NZ_BGML01000032.1"/>
</dbReference>
<dbReference type="OrthoDB" id="61127at2"/>
<dbReference type="Pfam" id="PF07319">
    <property type="entry name" value="DnaI_N"/>
    <property type="match status" value="1"/>
</dbReference>
<organism evidence="2 3">
    <name type="scientific">Paenibacillus macerans</name>
    <name type="common">Bacillus macerans</name>
    <dbReference type="NCBI Taxonomy" id="44252"/>
    <lineage>
        <taxon>Bacteria</taxon>
        <taxon>Bacillati</taxon>
        <taxon>Bacillota</taxon>
        <taxon>Bacilli</taxon>
        <taxon>Bacillales</taxon>
        <taxon>Paenibacillaceae</taxon>
        <taxon>Paenibacillus</taxon>
    </lineage>
</organism>
<dbReference type="InterPro" id="IPR002611">
    <property type="entry name" value="IstB_ATP-bd"/>
</dbReference>
<dbReference type="HOGENOM" id="CLU_077384_1_0_9"/>